<dbReference type="KEGG" id="mtua:CSH63_04155"/>
<dbReference type="RefSeq" id="WP_120569103.1">
    <property type="nucleotide sequence ID" value="NZ_CP024087.1"/>
</dbReference>
<feature type="region of interest" description="Disordered" evidence="1">
    <location>
        <begin position="1287"/>
        <end position="1307"/>
    </location>
</feature>
<feature type="region of interest" description="Disordered" evidence="1">
    <location>
        <begin position="1124"/>
        <end position="1146"/>
    </location>
</feature>
<evidence type="ECO:0000313" key="2">
    <source>
        <dbReference type="EMBL" id="AYF26670.1"/>
    </source>
</evidence>
<feature type="compositionally biased region" description="Basic and acidic residues" evidence="1">
    <location>
        <begin position="1289"/>
        <end position="1307"/>
    </location>
</feature>
<gene>
    <name evidence="2" type="ORF">CSH63_04155</name>
</gene>
<dbReference type="Proteomes" id="UP000267804">
    <property type="component" value="Chromosome"/>
</dbReference>
<protein>
    <submittedName>
        <fullName evidence="2">Uncharacterized protein</fullName>
    </submittedName>
</protein>
<evidence type="ECO:0000313" key="3">
    <source>
        <dbReference type="Proteomes" id="UP000267804"/>
    </source>
</evidence>
<name>A0A386WGT8_9ACTN</name>
<reference evidence="2 3" key="1">
    <citation type="submission" date="2017-10" db="EMBL/GenBank/DDBJ databases">
        <title>Integration of genomic and chemical information greatly accelerates assignment of the full stereostructure of myelolactone, a potent inhibitor of myeloma from a marine-derived Micromonospora.</title>
        <authorList>
            <person name="Kim M.C."/>
            <person name="Machado H."/>
            <person name="Jensen P.R."/>
            <person name="Fenical W."/>
        </authorList>
    </citation>
    <scope>NUCLEOTIDE SEQUENCE [LARGE SCALE GENOMIC DNA]</scope>
    <source>
        <strain evidence="2 3">CNY-010</strain>
    </source>
</reference>
<organism evidence="2 3">
    <name type="scientific">Micromonospora tulbaghiae</name>
    <dbReference type="NCBI Taxonomy" id="479978"/>
    <lineage>
        <taxon>Bacteria</taxon>
        <taxon>Bacillati</taxon>
        <taxon>Actinomycetota</taxon>
        <taxon>Actinomycetes</taxon>
        <taxon>Micromonosporales</taxon>
        <taxon>Micromonosporaceae</taxon>
        <taxon>Micromonospora</taxon>
    </lineage>
</organism>
<dbReference type="EMBL" id="CP024087">
    <property type="protein sequence ID" value="AYF26670.1"/>
    <property type="molecule type" value="Genomic_DNA"/>
</dbReference>
<proteinExistence type="predicted"/>
<sequence length="1307" mass="141396">MTELLTATDLEQWSERNDSREHLPTLVRRLILAVAAPETLRMPAAEAVGLPGLDGEVTSPSGAPPFLPFGRSVWELGTGRDPEDKAQRDYRKRVDGSTRDERAGVVFVFVTSRRWPGAQRWVDRRTEDGDGWAGIRVVDAEDLAAWLALCPGVHRWLASEQLGWDPHGVIGLRDWYRNWAERTRPAIPAALLLAGRDDRVRSLRDRLRAKPVEQVVASASRDESVAFVAASLMAEPPQDVSIVSRQMSDSPVDRAGGSEDPLGAVDDTELGELVGPPIAEEGDAAMGLARTTGAPAGLEALLERALVVEDMRAWRRVAAHESPMVLVPVFAEPEIGDGLRAGHHVVLPRAGRPADDRLPRLHRHLAREAWIAAGLDHDRADEYGRAARRSLASLRRRIGRPGWLRQPRWASDATANLLAPLLLAGAWADDVQGDLEALQSLTDRGWRATARDLSTLTSGEDAPLLLRDRRWEFADPVDAWDALNHALTAEDLDAFQSLAPGVLGESDPASGLTARERIAGWLSETGAPRRRHSSTLRRGMATTAVILGAVVGDRELPGGVTGQQRASRVVRELLQDANAARWHAVADLLPLLAEASPEGFLACVEHSLDETDTPVMSLFAETSGDFGLGGQSAHCSLLWALESLAWSSALLSRVAVVLGRLADQDPGGRLANRPSASLAAALHLHVPQGAGDGATCVAALDAVRRVAPAAAWRLALDLVSHANPGMISGPKFRDWPRPAQATMSDTGDALDALTLRIADDAGSDPDRLAAAFALVHRFRETGRLALLKAAEAAWPDLQEECRRTVLASLAERVAMHRRHPDAGWALPGQALKALEAFLDAHALPGSHPDDAELFSWRPFRRGLNRNGEDADLEALASARAEAVRRRLRDGLPAVLRLAEASKLPAAVGDALAAVTAAHDSMVLEHLTGSSQPLHAMAAGLAAHRQREDASWLAGTVVARPAQAAALCRTAAIDEALLTLVDGLEADTQDEFWRDMQPLGVSDDLTPTVVRRLLERGRAWTAIELLSDVGACADRDLAIQALMAPALAATEDISRAQSPEYTIGRLLDNLEEAGADDNLLADLEWFYQPLLDHSRRPIALHRELARNPARFVNLVSLLYPPDLHTGAASGDGEPADGETTDHTASSRASTAAWAVLREWRRPLPGSVDGHLPTTEDMLRWVESVREKLTASGRAHVLPRVLGSALSGAPTDDDGTWPSEPVRDVLEILRDTDLDRHLAVAKMNQRGVTGRGVYDGGAQERALADQYTATADRVRGRWPRSGALLDGLSRSYREDARREDRSAESEGDR</sequence>
<accession>A0A386WGT8</accession>
<evidence type="ECO:0000256" key="1">
    <source>
        <dbReference type="SAM" id="MobiDB-lite"/>
    </source>
</evidence>